<sequence>MHDMRRKSNWGYIKVIGDNIEPMVIELNEKGGLKYKLNRKRSHPERWKDYHEQLGSKMCFQNSSIGLKQDPNNLGASGDPSHIPFPPQQCDDIGIIPTNNPKNPSSGHENTLNGIGDPPSGGPPTSEGCYCDICGIFDHVSSDTQDDYDNADQMLFWPDQI</sequence>
<gene>
    <name evidence="2" type="ORF">M9Y10_028184</name>
</gene>
<organism evidence="2 3">
    <name type="scientific">Tritrichomonas musculus</name>
    <dbReference type="NCBI Taxonomy" id="1915356"/>
    <lineage>
        <taxon>Eukaryota</taxon>
        <taxon>Metamonada</taxon>
        <taxon>Parabasalia</taxon>
        <taxon>Tritrichomonadida</taxon>
        <taxon>Tritrichomonadidae</taxon>
        <taxon>Tritrichomonas</taxon>
    </lineage>
</organism>
<feature type="region of interest" description="Disordered" evidence="1">
    <location>
        <begin position="101"/>
        <end position="123"/>
    </location>
</feature>
<proteinExistence type="predicted"/>
<dbReference type="EMBL" id="JAPFFF010000004">
    <property type="protein sequence ID" value="KAK8890983.1"/>
    <property type="molecule type" value="Genomic_DNA"/>
</dbReference>
<feature type="compositionally biased region" description="Polar residues" evidence="1">
    <location>
        <begin position="101"/>
        <end position="113"/>
    </location>
</feature>
<accession>A0ABR2KJ29</accession>
<name>A0ABR2KJ29_9EUKA</name>
<evidence type="ECO:0000313" key="3">
    <source>
        <dbReference type="Proteomes" id="UP001470230"/>
    </source>
</evidence>
<comment type="caution">
    <text evidence="2">The sequence shown here is derived from an EMBL/GenBank/DDBJ whole genome shotgun (WGS) entry which is preliminary data.</text>
</comment>
<evidence type="ECO:0000256" key="1">
    <source>
        <dbReference type="SAM" id="MobiDB-lite"/>
    </source>
</evidence>
<protein>
    <submittedName>
        <fullName evidence="2">Uncharacterized protein</fullName>
    </submittedName>
</protein>
<keyword evidence="3" id="KW-1185">Reference proteome</keyword>
<dbReference type="Proteomes" id="UP001470230">
    <property type="component" value="Unassembled WGS sequence"/>
</dbReference>
<reference evidence="2 3" key="1">
    <citation type="submission" date="2024-04" db="EMBL/GenBank/DDBJ databases">
        <title>Tritrichomonas musculus Genome.</title>
        <authorList>
            <person name="Alves-Ferreira E."/>
            <person name="Grigg M."/>
            <person name="Lorenzi H."/>
            <person name="Galac M."/>
        </authorList>
    </citation>
    <scope>NUCLEOTIDE SEQUENCE [LARGE SCALE GENOMIC DNA]</scope>
    <source>
        <strain evidence="2 3">EAF2021</strain>
    </source>
</reference>
<evidence type="ECO:0000313" key="2">
    <source>
        <dbReference type="EMBL" id="KAK8890983.1"/>
    </source>
</evidence>